<evidence type="ECO:0000256" key="2">
    <source>
        <dbReference type="ARBA" id="ARBA00022692"/>
    </source>
</evidence>
<dbReference type="GO" id="GO:0030416">
    <property type="term" value="P:methylamine metabolic process"/>
    <property type="evidence" value="ECO:0007669"/>
    <property type="project" value="InterPro"/>
</dbReference>
<dbReference type="PANTHER" id="PTHR36974:SF1">
    <property type="entry name" value="DOXX FAMILY MEMBRANE PROTEIN"/>
    <property type="match status" value="1"/>
</dbReference>
<protein>
    <submittedName>
        <fullName evidence="7">DoxX family protein</fullName>
    </submittedName>
</protein>
<gene>
    <name evidence="7" type="ORF">C8046_10995</name>
</gene>
<dbReference type="EMBL" id="PYHR01000002">
    <property type="protein sequence ID" value="PWD51096.1"/>
    <property type="molecule type" value="Genomic_DNA"/>
</dbReference>
<dbReference type="GO" id="GO:0016020">
    <property type="term" value="C:membrane"/>
    <property type="evidence" value="ECO:0007669"/>
    <property type="project" value="UniProtKB-SubCell"/>
</dbReference>
<evidence type="ECO:0000313" key="8">
    <source>
        <dbReference type="Proteomes" id="UP000245166"/>
    </source>
</evidence>
<dbReference type="RefSeq" id="WP_109229477.1">
    <property type="nucleotide sequence ID" value="NZ_PYHR01000002.1"/>
</dbReference>
<evidence type="ECO:0000256" key="3">
    <source>
        <dbReference type="ARBA" id="ARBA00022989"/>
    </source>
</evidence>
<evidence type="ECO:0000256" key="4">
    <source>
        <dbReference type="ARBA" id="ARBA00023136"/>
    </source>
</evidence>
<evidence type="ECO:0000313" key="7">
    <source>
        <dbReference type="EMBL" id="PWD51096.1"/>
    </source>
</evidence>
<feature type="transmembrane region" description="Helical" evidence="5">
    <location>
        <begin position="49"/>
        <end position="66"/>
    </location>
</feature>
<dbReference type="PANTHER" id="PTHR36974">
    <property type="entry name" value="MEMBRANE PROTEIN-RELATED"/>
    <property type="match status" value="1"/>
</dbReference>
<keyword evidence="3 5" id="KW-1133">Transmembrane helix</keyword>
<dbReference type="InterPro" id="IPR009908">
    <property type="entry name" value="Methylamine_util_MauE"/>
</dbReference>
<proteinExistence type="predicted"/>
<feature type="transmembrane region" description="Helical" evidence="5">
    <location>
        <begin position="12"/>
        <end position="29"/>
    </location>
</feature>
<evidence type="ECO:0000256" key="5">
    <source>
        <dbReference type="SAM" id="Phobius"/>
    </source>
</evidence>
<organism evidence="7 8">
    <name type="scientific">Serinibacter arcticus</name>
    <dbReference type="NCBI Taxonomy" id="1655435"/>
    <lineage>
        <taxon>Bacteria</taxon>
        <taxon>Bacillati</taxon>
        <taxon>Actinomycetota</taxon>
        <taxon>Actinomycetes</taxon>
        <taxon>Micrococcales</taxon>
        <taxon>Beutenbergiaceae</taxon>
        <taxon>Serinibacter</taxon>
    </lineage>
</organism>
<dbReference type="AlphaFoldDB" id="A0A2U1ZVT4"/>
<dbReference type="OrthoDB" id="3267646at2"/>
<keyword evidence="8" id="KW-1185">Reference proteome</keyword>
<sequence>MGDVGTGSEPHLPWIVAAPFAVSGVVHLVRPEGFERIVPTPLQAWARPLVIASGVAELMCAAGLVVPTTRRAAGVASAALLLAVWPANAQMSLDLGRRARKRQDAGSIAAFAVSLARLPLQVPLIRSALRAR</sequence>
<keyword evidence="2 5" id="KW-0812">Transmembrane</keyword>
<reference evidence="7 8" key="1">
    <citation type="submission" date="2018-03" db="EMBL/GenBank/DDBJ databases">
        <title>Genome assembly of novel Miniimonas species PCH200.</title>
        <authorList>
            <person name="Thakur V."/>
            <person name="Kumar V."/>
            <person name="Singh D."/>
        </authorList>
    </citation>
    <scope>NUCLEOTIDE SEQUENCE [LARGE SCALE GENOMIC DNA]</scope>
    <source>
        <strain evidence="7 8">PCH200</strain>
    </source>
</reference>
<comment type="caution">
    <text evidence="7">The sequence shown here is derived from an EMBL/GenBank/DDBJ whole genome shotgun (WGS) entry which is preliminary data.</text>
</comment>
<evidence type="ECO:0000259" key="6">
    <source>
        <dbReference type="Pfam" id="PF07291"/>
    </source>
</evidence>
<keyword evidence="4 5" id="KW-0472">Membrane</keyword>
<comment type="subcellular location">
    <subcellularLocation>
        <location evidence="1">Membrane</location>
        <topology evidence="1">Multi-pass membrane protein</topology>
    </subcellularLocation>
</comment>
<dbReference type="Proteomes" id="UP000245166">
    <property type="component" value="Unassembled WGS sequence"/>
</dbReference>
<accession>A0A2U1ZVT4</accession>
<feature type="domain" description="Methylamine utilisation protein MauE" evidence="6">
    <location>
        <begin position="13"/>
        <end position="83"/>
    </location>
</feature>
<evidence type="ECO:0000256" key="1">
    <source>
        <dbReference type="ARBA" id="ARBA00004141"/>
    </source>
</evidence>
<name>A0A2U1ZVT4_9MICO</name>
<dbReference type="Pfam" id="PF07291">
    <property type="entry name" value="MauE"/>
    <property type="match status" value="1"/>
</dbReference>